<keyword evidence="2 5" id="KW-0812">Transmembrane</keyword>
<proteinExistence type="predicted"/>
<dbReference type="GO" id="GO:0016020">
    <property type="term" value="C:membrane"/>
    <property type="evidence" value="ECO:0007669"/>
    <property type="project" value="UniProtKB-SubCell"/>
</dbReference>
<name>A0AB34K563_PRYPA</name>
<feature type="transmembrane region" description="Helical" evidence="5">
    <location>
        <begin position="776"/>
        <end position="797"/>
    </location>
</feature>
<feature type="transmembrane region" description="Helical" evidence="5">
    <location>
        <begin position="804"/>
        <end position="824"/>
    </location>
</feature>
<dbReference type="PANTHER" id="PTHR12988:SF6">
    <property type="entry name" value="SPHINGOMYELIN PHOSPHODIESTERASE 4"/>
    <property type="match status" value="1"/>
</dbReference>
<keyword evidence="4 5" id="KW-0472">Membrane</keyword>
<organism evidence="6 7">
    <name type="scientific">Prymnesium parvum</name>
    <name type="common">Toxic golden alga</name>
    <dbReference type="NCBI Taxonomy" id="97485"/>
    <lineage>
        <taxon>Eukaryota</taxon>
        <taxon>Haptista</taxon>
        <taxon>Haptophyta</taxon>
        <taxon>Prymnesiophyceae</taxon>
        <taxon>Prymnesiales</taxon>
        <taxon>Prymnesiaceae</taxon>
        <taxon>Prymnesium</taxon>
    </lineage>
</organism>
<comment type="caution">
    <text evidence="6">The sequence shown here is derived from an EMBL/GenBank/DDBJ whole genome shotgun (WGS) entry which is preliminary data.</text>
</comment>
<dbReference type="GO" id="GO:0046475">
    <property type="term" value="P:glycerophospholipid catabolic process"/>
    <property type="evidence" value="ECO:0007669"/>
    <property type="project" value="TreeGrafter"/>
</dbReference>
<evidence type="ECO:0000256" key="4">
    <source>
        <dbReference type="ARBA" id="ARBA00023136"/>
    </source>
</evidence>
<keyword evidence="3 5" id="KW-1133">Transmembrane helix</keyword>
<dbReference type="Proteomes" id="UP001515480">
    <property type="component" value="Unassembled WGS sequence"/>
</dbReference>
<dbReference type="PANTHER" id="PTHR12988">
    <property type="entry name" value="SPHINGOMYELIN PHOSPHODIESTERASE 4"/>
    <property type="match status" value="1"/>
</dbReference>
<dbReference type="AlphaFoldDB" id="A0AB34K563"/>
<dbReference type="GO" id="GO:0046513">
    <property type="term" value="P:ceramide biosynthetic process"/>
    <property type="evidence" value="ECO:0007669"/>
    <property type="project" value="TreeGrafter"/>
</dbReference>
<dbReference type="InterPro" id="IPR024129">
    <property type="entry name" value="Sphingomy_SMPD4"/>
</dbReference>
<sequence length="891" mass="95801">MSDAEKTIVVGLLALIFLLLLVVGLVLSFDLLGDSAPDPKPHATPSVATSAESASSSAAGSAGAAGGSMLGGLIGGGGLSQPLRVYTSGTRLEELLGWTSVEATEALYMYILQMEGEEQEALFNSLPQVVDRLTGLDNSKSNAAWLIEQSALLREPGKNVRLAQQIDQKVCALLLPQHAALAAAQSAASTGMGSMLGRSPKAPPKRSGVLFDKLLDGGGGTSYTFLADGGVNYKLPHAVKLALAQGHFAPQHPSGVHLIPELFLQRLQMQAPHLNWAVSSPMQHVPSPGARLGAAGASSFHLVLRSWEYFLFCFCLWPLSEAGDIALDTPSASTALQVVAGVAGKVGLGGSAVESPLYIRLLKGYLGHFIPIGGQLRAGGDTLIGALSQFWLCQNPSPAAAAILTDAVFQPTTAALLNCIETVVLHINEHERMRVHAREDERKSCHLMLRTAMYHFFQAQLEGLPDISARVAKLIRVAVLYLQPWHDSTARKVAAAAPEAAGTAGATTPAATSLTLPAGGEAGAWEWAPFVLRYYLLLARLLTSVAKETASGRFNLNEKRDVLMLQAVFGLFESKPLLQLMRNMSQAVEHLYNNSLLPSSPYYAVLFEQLEAFEDTVGGRRKACESAMPNAIYRDLDGMDKKLQSMGEELRTRNPTSAVSSSVQSTIESLRLSVQHALRELLPPGREIHKEEKSSRYKRELLLLSGKTPLTLDERRKILHGGARCSALKVPFRATPRLPIRPVGSSEIRFLVELTERLAPKLPPALLEAGLHPRMLASYHAVVLLVAHVVLLCMPTLDSFVLRLGWYACFVAALTVGLLVLLQWRQLHKPSEAIIFESWAPWVSEQLARGTPESDISAALVASLPSASAASVDRLLTSAKRRNGSLGLARS</sequence>
<dbReference type="GO" id="GO:0006685">
    <property type="term" value="P:sphingomyelin catabolic process"/>
    <property type="evidence" value="ECO:0007669"/>
    <property type="project" value="TreeGrafter"/>
</dbReference>
<reference evidence="6 7" key="1">
    <citation type="journal article" date="2024" name="Science">
        <title>Giant polyketide synthase enzymes in the biosynthesis of giant marine polyether toxins.</title>
        <authorList>
            <person name="Fallon T.R."/>
            <person name="Shende V.V."/>
            <person name="Wierzbicki I.H."/>
            <person name="Pendleton A.L."/>
            <person name="Watervoot N.F."/>
            <person name="Auber R.P."/>
            <person name="Gonzalez D.J."/>
            <person name="Wisecaver J.H."/>
            <person name="Moore B.S."/>
        </authorList>
    </citation>
    <scope>NUCLEOTIDE SEQUENCE [LARGE SCALE GENOMIC DNA]</scope>
    <source>
        <strain evidence="6 7">12B1</strain>
    </source>
</reference>
<comment type="subcellular location">
    <subcellularLocation>
        <location evidence="1">Membrane</location>
        <topology evidence="1">Single-pass membrane protein</topology>
    </subcellularLocation>
</comment>
<evidence type="ECO:0000256" key="5">
    <source>
        <dbReference type="SAM" id="Phobius"/>
    </source>
</evidence>
<evidence type="ECO:0000313" key="6">
    <source>
        <dbReference type="EMBL" id="KAL1529623.1"/>
    </source>
</evidence>
<evidence type="ECO:0000256" key="2">
    <source>
        <dbReference type="ARBA" id="ARBA00022692"/>
    </source>
</evidence>
<keyword evidence="7" id="KW-1185">Reference proteome</keyword>
<evidence type="ECO:0000313" key="7">
    <source>
        <dbReference type="Proteomes" id="UP001515480"/>
    </source>
</evidence>
<evidence type="ECO:0008006" key="8">
    <source>
        <dbReference type="Google" id="ProtNLM"/>
    </source>
</evidence>
<evidence type="ECO:0000256" key="1">
    <source>
        <dbReference type="ARBA" id="ARBA00004167"/>
    </source>
</evidence>
<accession>A0AB34K563</accession>
<protein>
    <recommendedName>
        <fullName evidence="8">Transmembrane protein</fullName>
    </recommendedName>
</protein>
<gene>
    <name evidence="6" type="ORF">AB1Y20_000565</name>
</gene>
<dbReference type="GO" id="GO:0050290">
    <property type="term" value="F:sphingomyelin phosphodiesterase D activity"/>
    <property type="evidence" value="ECO:0007669"/>
    <property type="project" value="InterPro"/>
</dbReference>
<evidence type="ECO:0000256" key="3">
    <source>
        <dbReference type="ARBA" id="ARBA00022989"/>
    </source>
</evidence>
<dbReference type="EMBL" id="JBGBPQ010000001">
    <property type="protein sequence ID" value="KAL1529623.1"/>
    <property type="molecule type" value="Genomic_DNA"/>
</dbReference>